<keyword evidence="5" id="KW-0054">Arabinose catabolism</keyword>
<dbReference type="PANTHER" id="PTHR43435">
    <property type="entry name" value="RIBULOKINASE"/>
    <property type="match status" value="1"/>
</dbReference>
<reference evidence="9 10" key="1">
    <citation type="submission" date="2017-04" db="EMBL/GenBank/DDBJ databases">
        <title>A new member of the family Flavobacteriaceae isolated from ascidians.</title>
        <authorList>
            <person name="Chen L."/>
        </authorList>
    </citation>
    <scope>NUCLEOTIDE SEQUENCE [LARGE SCALE GENOMIC DNA]</scope>
    <source>
        <strain evidence="9 10">HQA918</strain>
    </source>
</reference>
<evidence type="ECO:0000256" key="2">
    <source>
        <dbReference type="ARBA" id="ARBA00022741"/>
    </source>
</evidence>
<evidence type="ECO:0000256" key="6">
    <source>
        <dbReference type="ARBA" id="ARBA00023277"/>
    </source>
</evidence>
<evidence type="ECO:0000313" key="9">
    <source>
        <dbReference type="EMBL" id="PCE64726.1"/>
    </source>
</evidence>
<evidence type="ECO:0000313" key="10">
    <source>
        <dbReference type="Proteomes" id="UP000219559"/>
    </source>
</evidence>
<dbReference type="EMBL" id="NBWU01000002">
    <property type="protein sequence ID" value="PCE64726.1"/>
    <property type="molecule type" value="Genomic_DNA"/>
</dbReference>
<evidence type="ECO:0000256" key="4">
    <source>
        <dbReference type="ARBA" id="ARBA00022840"/>
    </source>
</evidence>
<dbReference type="NCBIfam" id="NF003154">
    <property type="entry name" value="PRK04123.1"/>
    <property type="match status" value="1"/>
</dbReference>
<evidence type="ECO:0000256" key="3">
    <source>
        <dbReference type="ARBA" id="ARBA00022777"/>
    </source>
</evidence>
<dbReference type="Gene3D" id="3.30.420.40">
    <property type="match status" value="2"/>
</dbReference>
<dbReference type="AlphaFoldDB" id="A0A2A4G9R7"/>
<dbReference type="InterPro" id="IPR000577">
    <property type="entry name" value="Carb_kinase_FGGY"/>
</dbReference>
<dbReference type="RefSeq" id="WP_097440007.1">
    <property type="nucleotide sequence ID" value="NZ_KZ300476.1"/>
</dbReference>
<protein>
    <submittedName>
        <fullName evidence="9">Ribulokinase</fullName>
    </submittedName>
</protein>
<accession>A0A2A4G9R7</accession>
<keyword evidence="4" id="KW-0067">ATP-binding</keyword>
<feature type="domain" description="Carbohydrate kinase FGGY N-terminal" evidence="7">
    <location>
        <begin position="4"/>
        <end position="278"/>
    </location>
</feature>
<organism evidence="9 10">
    <name type="scientific">Sediminicola luteus</name>
    <dbReference type="NCBI Taxonomy" id="319238"/>
    <lineage>
        <taxon>Bacteria</taxon>
        <taxon>Pseudomonadati</taxon>
        <taxon>Bacteroidota</taxon>
        <taxon>Flavobacteriia</taxon>
        <taxon>Flavobacteriales</taxon>
        <taxon>Flavobacteriaceae</taxon>
        <taxon>Sediminicola</taxon>
    </lineage>
</organism>
<keyword evidence="3 9" id="KW-0418">Kinase</keyword>
<dbReference type="GO" id="GO:0005524">
    <property type="term" value="F:ATP binding"/>
    <property type="evidence" value="ECO:0007669"/>
    <property type="project" value="UniProtKB-KW"/>
</dbReference>
<feature type="domain" description="Carbohydrate kinase FGGY C-terminal" evidence="8">
    <location>
        <begin position="288"/>
        <end position="474"/>
    </location>
</feature>
<evidence type="ECO:0000256" key="1">
    <source>
        <dbReference type="ARBA" id="ARBA00022679"/>
    </source>
</evidence>
<dbReference type="PIRSF" id="PIRSF000538">
    <property type="entry name" value="GlpK"/>
    <property type="match status" value="1"/>
</dbReference>
<keyword evidence="2" id="KW-0547">Nucleotide-binding</keyword>
<dbReference type="Pfam" id="PF02782">
    <property type="entry name" value="FGGY_C"/>
    <property type="match status" value="1"/>
</dbReference>
<dbReference type="InterPro" id="IPR005929">
    <property type="entry name" value="Ribulokinase"/>
</dbReference>
<dbReference type="InterPro" id="IPR018484">
    <property type="entry name" value="FGGY_N"/>
</dbReference>
<keyword evidence="6" id="KW-0119">Carbohydrate metabolism</keyword>
<sequence length="551" mass="59657">MNNYSLGIDFGSTAVRALLYNITEGSILGTTSSPYNMGTDGVIQDPDQPLLARQCPMEYLHAMERAVTSLSEKHDLKYVVGIGVDATGSTPIPVDAELRPLANQARFANNLNAHAWMWKDHTAHKAANQITELSRKARPDYLKTVGGAYSSEWFWAKILHCAQTDPEVYEAAATWIEFSDYIPAVLCGISHHDQLKRNSCAAGHKALYHTHWGGFPDAEFLDKLHPGLSQILHSLPKTTQDISETSGNLCAEWADKLGLAAGIPVAMGMLDAHSGGLGAGIKPGTLVKILGTSSCDLALGNNQNMGLTGVASVAENSIVPGHLGIEAGQSAVGDLLAWYVDTLLEKRWTHAELTERANLLKPGETGLMALDWNNGNRSILANPMLSGLVVGQDLSTQNHDIYRALIEASAFGARKIIDTMEIQGISIEEVVCCGGITHKNPLFMQIYADVIGKPLVVSTEAETVALGAAWAGAYVGMHGEIGFEALQKSVSEAEPIVYQPQSDSRIIYNQLYSVYNQLHDVFGGVTDPDKLDHIMKTLRTFKNEAKTKQKP</sequence>
<comment type="caution">
    <text evidence="9">The sequence shown here is derived from an EMBL/GenBank/DDBJ whole genome shotgun (WGS) entry which is preliminary data.</text>
</comment>
<dbReference type="GO" id="GO:0005737">
    <property type="term" value="C:cytoplasm"/>
    <property type="evidence" value="ECO:0007669"/>
    <property type="project" value="TreeGrafter"/>
</dbReference>
<dbReference type="SUPFAM" id="SSF53067">
    <property type="entry name" value="Actin-like ATPase domain"/>
    <property type="match status" value="2"/>
</dbReference>
<name>A0A2A4G9R7_9FLAO</name>
<dbReference type="CDD" id="cd07781">
    <property type="entry name" value="ASKHA_NBD_FGGY_L-RBK"/>
    <property type="match status" value="1"/>
</dbReference>
<keyword evidence="1" id="KW-0808">Transferase</keyword>
<dbReference type="InterPro" id="IPR043129">
    <property type="entry name" value="ATPase_NBD"/>
</dbReference>
<evidence type="ECO:0000256" key="5">
    <source>
        <dbReference type="ARBA" id="ARBA00022935"/>
    </source>
</evidence>
<evidence type="ECO:0000259" key="8">
    <source>
        <dbReference type="Pfam" id="PF02782"/>
    </source>
</evidence>
<gene>
    <name evidence="9" type="ORF">B7P33_06025</name>
</gene>
<dbReference type="GO" id="GO:0019569">
    <property type="term" value="P:L-arabinose catabolic process to D-xylulose 5-phosphate"/>
    <property type="evidence" value="ECO:0007669"/>
    <property type="project" value="InterPro"/>
</dbReference>
<dbReference type="GO" id="GO:0019150">
    <property type="term" value="F:D-ribulokinase activity"/>
    <property type="evidence" value="ECO:0007669"/>
    <property type="project" value="TreeGrafter"/>
</dbReference>
<dbReference type="InterPro" id="IPR018485">
    <property type="entry name" value="FGGY_C"/>
</dbReference>
<dbReference type="GO" id="GO:0008741">
    <property type="term" value="F:ribulokinase activity"/>
    <property type="evidence" value="ECO:0007669"/>
    <property type="project" value="InterPro"/>
</dbReference>
<dbReference type="OrthoDB" id="9805576at2"/>
<evidence type="ECO:0000259" key="7">
    <source>
        <dbReference type="Pfam" id="PF00370"/>
    </source>
</evidence>
<keyword evidence="10" id="KW-1185">Reference proteome</keyword>
<dbReference type="Pfam" id="PF00370">
    <property type="entry name" value="FGGY_N"/>
    <property type="match status" value="1"/>
</dbReference>
<dbReference type="PANTHER" id="PTHR43435:SF4">
    <property type="entry name" value="FGGY CARBOHYDRATE KINASE DOMAIN-CONTAINING PROTEIN"/>
    <property type="match status" value="1"/>
</dbReference>
<proteinExistence type="predicted"/>
<dbReference type="Proteomes" id="UP000219559">
    <property type="component" value="Unassembled WGS sequence"/>
</dbReference>